<keyword evidence="6" id="KW-1185">Reference proteome</keyword>
<dbReference type="InterPro" id="IPR042197">
    <property type="entry name" value="Apaf_helical"/>
</dbReference>
<reference evidence="5 6" key="1">
    <citation type="journal article" date="2023" name="Plants (Basel)">
        <title>Bridging the Gap: Combining Genomics and Transcriptomics Approaches to Understand Stylosanthes scabra, an Orphan Legume from the Brazilian Caatinga.</title>
        <authorList>
            <person name="Ferreira-Neto J.R.C."/>
            <person name="da Silva M.D."/>
            <person name="Binneck E."/>
            <person name="de Melo N.F."/>
            <person name="da Silva R.H."/>
            <person name="de Melo A.L.T.M."/>
            <person name="Pandolfi V."/>
            <person name="Bustamante F.O."/>
            <person name="Brasileiro-Vidal A.C."/>
            <person name="Benko-Iseppon A.M."/>
        </authorList>
    </citation>
    <scope>NUCLEOTIDE SEQUENCE [LARGE SCALE GENOMIC DNA]</scope>
    <source>
        <tissue evidence="5">Leaves</tissue>
    </source>
</reference>
<sequence>MASSSEVVTNTITTIADRLNTLRDYHNDETTITIIDNIKRHLSTINDISSQSHIHTHEWITDVMDLLTDLWDLFTNSTSLHPKQSFFSSLFSCAPRGLVLQLEQIDKRLEQLAADSTKFSLKDRNELTGARVYDDTKFQGRKEDKKVIMEKILTCTKVKGVVSVAAIVGMQGMGKTALAKFVCEDPRVRDNFEVVIQVDAGIHGEFYADSVKKSMFQKLDPLKDDEDLDLGPAIHGRRFLLVLDDLRSENREEWVKLYEMLKKAATSCGGGVLVTTRNSHVANLVDLYAWRLYRLRKEDSWSLFRNLVGGNSSEPKVNKVYQKMEKKCKGVPLALVTMARMLKSKPIAELKQDDLEEEFMQEMKSLYFNDLPSLHQKQCFAYLSLLFPTHFVYSDRFSPIHFFSVKAETLIQLWMAEGFLGHVDLNSPPPQHPHPEDLGFDCIQEFSRSSILVLDNSELMTFRMDNELIWDLSRFVASKNRFCFRVNNHVEAVKETVRRVALSSSLNVTHGIPKFLIDSNKNLHTLLFPMPDSYDWSSRIPYEVKLSWSACHELFRAFKGLRVLNLTDLGMKTLPDSIGELKSLRYLDLSRNNMEKLPRSIGKLKHLQTLILSHCHQLRKLPNELQHLVNLRHLVMDECLQLKHLPLALKKLTSLLTLSHFTVSTRKNNNSKHILGFQELANLKNLSGELEISHLEQLKLKKSEQGLAYLKEKQHLKNLTLKWNHDENDHDENDETSLGHLQPHVNLQGLNVVGYRGAEFSPWILCLENLVNFSLYNCSCCKSLPPLDRFPKLKSLQLKRLDSLEYINTNTGQNQLRLELLQDLSISDCPALESWWEKGTEDTIAIFTSLSNLEIQYCPKLESMPLYPNLDGKLVLEGSSMKPFLQTINYSNSSNMSSLPPLYKVQRLTITNVDGKEESPLPDNWLESFICVHYLCISGKMQRMRGFTELTSLSTMTITKCRGDDLPDYNQWQGLQNLRRLEIQEVDKLKHFPEGVKHLTSLNKLSILSCPELTSLGEGIGELKSLQILYIRDCHKLGSLPEGLKEVKSLQELSITDCRLLLPRCQRETGDDWPHIMHIRRIRLAGASEIYE</sequence>
<evidence type="ECO:0000259" key="3">
    <source>
        <dbReference type="Pfam" id="PF00931"/>
    </source>
</evidence>
<dbReference type="SUPFAM" id="SSF52058">
    <property type="entry name" value="L domain-like"/>
    <property type="match status" value="1"/>
</dbReference>
<dbReference type="PANTHER" id="PTHR36766">
    <property type="entry name" value="PLANT BROAD-SPECTRUM MILDEW RESISTANCE PROTEIN RPW8"/>
    <property type="match status" value="1"/>
</dbReference>
<name>A0ABU6YQS0_9FABA</name>
<dbReference type="Pfam" id="PF13855">
    <property type="entry name" value="LRR_8"/>
    <property type="match status" value="1"/>
</dbReference>
<evidence type="ECO:0000256" key="2">
    <source>
        <dbReference type="ARBA" id="ARBA00022821"/>
    </source>
</evidence>
<feature type="domain" description="R13L1/DRL21-like LRR repeat region" evidence="4">
    <location>
        <begin position="678"/>
        <end position="800"/>
    </location>
</feature>
<protein>
    <recommendedName>
        <fullName evidence="7">NB-ARC domain-containing protein</fullName>
    </recommendedName>
</protein>
<dbReference type="Pfam" id="PF00931">
    <property type="entry name" value="NB-ARC"/>
    <property type="match status" value="1"/>
</dbReference>
<evidence type="ECO:0000259" key="4">
    <source>
        <dbReference type="Pfam" id="PF25019"/>
    </source>
</evidence>
<dbReference type="InterPro" id="IPR001611">
    <property type="entry name" value="Leu-rich_rpt"/>
</dbReference>
<dbReference type="Pfam" id="PF25019">
    <property type="entry name" value="LRR_R13L1-DRL21"/>
    <property type="match status" value="1"/>
</dbReference>
<proteinExistence type="predicted"/>
<comment type="caution">
    <text evidence="5">The sequence shown here is derived from an EMBL/GenBank/DDBJ whole genome shotgun (WGS) entry which is preliminary data.</text>
</comment>
<evidence type="ECO:0000313" key="6">
    <source>
        <dbReference type="Proteomes" id="UP001341840"/>
    </source>
</evidence>
<keyword evidence="1" id="KW-0433">Leucine-rich repeat</keyword>
<dbReference type="Proteomes" id="UP001341840">
    <property type="component" value="Unassembled WGS sequence"/>
</dbReference>
<gene>
    <name evidence="5" type="ORF">PIB30_086589</name>
</gene>
<dbReference type="InterPro" id="IPR032675">
    <property type="entry name" value="LRR_dom_sf"/>
</dbReference>
<keyword evidence="2" id="KW-0611">Plant defense</keyword>
<dbReference type="InterPro" id="IPR027417">
    <property type="entry name" value="P-loop_NTPase"/>
</dbReference>
<dbReference type="Gene3D" id="1.10.8.430">
    <property type="entry name" value="Helical domain of apoptotic protease-activating factors"/>
    <property type="match status" value="1"/>
</dbReference>
<dbReference type="InterPro" id="IPR002182">
    <property type="entry name" value="NB-ARC"/>
</dbReference>
<dbReference type="Gene3D" id="3.40.50.300">
    <property type="entry name" value="P-loop containing nucleotide triphosphate hydrolases"/>
    <property type="match status" value="1"/>
</dbReference>
<dbReference type="Gene3D" id="3.80.10.10">
    <property type="entry name" value="Ribonuclease Inhibitor"/>
    <property type="match status" value="3"/>
</dbReference>
<evidence type="ECO:0008006" key="7">
    <source>
        <dbReference type="Google" id="ProtNLM"/>
    </source>
</evidence>
<organism evidence="5 6">
    <name type="scientific">Stylosanthes scabra</name>
    <dbReference type="NCBI Taxonomy" id="79078"/>
    <lineage>
        <taxon>Eukaryota</taxon>
        <taxon>Viridiplantae</taxon>
        <taxon>Streptophyta</taxon>
        <taxon>Embryophyta</taxon>
        <taxon>Tracheophyta</taxon>
        <taxon>Spermatophyta</taxon>
        <taxon>Magnoliopsida</taxon>
        <taxon>eudicotyledons</taxon>
        <taxon>Gunneridae</taxon>
        <taxon>Pentapetalae</taxon>
        <taxon>rosids</taxon>
        <taxon>fabids</taxon>
        <taxon>Fabales</taxon>
        <taxon>Fabaceae</taxon>
        <taxon>Papilionoideae</taxon>
        <taxon>50 kb inversion clade</taxon>
        <taxon>dalbergioids sensu lato</taxon>
        <taxon>Dalbergieae</taxon>
        <taxon>Pterocarpus clade</taxon>
        <taxon>Stylosanthes</taxon>
    </lineage>
</organism>
<dbReference type="InterPro" id="IPR056789">
    <property type="entry name" value="LRR_R13L1-DRL21"/>
</dbReference>
<evidence type="ECO:0000313" key="5">
    <source>
        <dbReference type="EMBL" id="MED6212755.1"/>
    </source>
</evidence>
<dbReference type="SUPFAM" id="SSF52540">
    <property type="entry name" value="P-loop containing nucleoside triphosphate hydrolases"/>
    <property type="match status" value="1"/>
</dbReference>
<dbReference type="SUPFAM" id="SSF52047">
    <property type="entry name" value="RNI-like"/>
    <property type="match status" value="1"/>
</dbReference>
<accession>A0ABU6YQS0</accession>
<dbReference type="PANTHER" id="PTHR36766:SF70">
    <property type="entry name" value="DISEASE RESISTANCE PROTEIN RGA4"/>
    <property type="match status" value="1"/>
</dbReference>
<dbReference type="EMBL" id="JASCZI010243145">
    <property type="protein sequence ID" value="MED6212755.1"/>
    <property type="molecule type" value="Genomic_DNA"/>
</dbReference>
<dbReference type="PRINTS" id="PR00364">
    <property type="entry name" value="DISEASERSIST"/>
</dbReference>
<evidence type="ECO:0000256" key="1">
    <source>
        <dbReference type="ARBA" id="ARBA00022614"/>
    </source>
</evidence>
<dbReference type="PROSITE" id="PS51450">
    <property type="entry name" value="LRR"/>
    <property type="match status" value="1"/>
</dbReference>
<feature type="domain" description="NB-ARC" evidence="3">
    <location>
        <begin position="159"/>
        <end position="312"/>
    </location>
</feature>